<name>A0A511YID7_9FLAO</name>
<sequence>MKQMKKKISANFYYYQWVFNTRGLRKNFPKFKILSFTETIRQIIEDKKSISRFGDGEFRLFFPEFALEFQENSEEISKKLKEVAASDLPNHLVCLPEPFYSSKNFDIPTKYWWKKFINGYGQRILLFLNSDKIYGNQFITRFYIGYKDKSDPTILHTVSLLKKIWEKQEILIVEGRYSRLGVGNDLFDNAKTLERIICPVKNAFRCYDKILNAVKEHGKNKLVLISLGPTATILAYDLAKAAYWALDVGHIDIEYMWFLMKVKDKVSIRGRHVNEASEQQSFDIPDELKDKYEKSIILDINE</sequence>
<dbReference type="GO" id="GO:0016740">
    <property type="term" value="F:transferase activity"/>
    <property type="evidence" value="ECO:0007669"/>
    <property type="project" value="UniProtKB-KW"/>
</dbReference>
<dbReference type="Pfam" id="PF08759">
    <property type="entry name" value="GT-D"/>
    <property type="match status" value="1"/>
</dbReference>
<dbReference type="AlphaFoldDB" id="A0A511YID7"/>
<proteinExistence type="predicted"/>
<protein>
    <submittedName>
        <fullName evidence="2">Glycosyl transferase</fullName>
    </submittedName>
</protein>
<reference evidence="2 3" key="1">
    <citation type="submission" date="2019-07" db="EMBL/GenBank/DDBJ databases">
        <title>Whole genome shotgun sequence of Chryseobacterium hagamense NBRC 105253.</title>
        <authorList>
            <person name="Hosoyama A."/>
            <person name="Uohara A."/>
            <person name="Ohji S."/>
            <person name="Ichikawa N."/>
        </authorList>
    </citation>
    <scope>NUCLEOTIDE SEQUENCE [LARGE SCALE GENOMIC DNA]</scope>
    <source>
        <strain evidence="2 3">NBRC 105253</strain>
    </source>
</reference>
<dbReference type="OrthoDB" id="796510at2"/>
<organism evidence="2 3">
    <name type="scientific">Chryseobacterium hagamense</name>
    <dbReference type="NCBI Taxonomy" id="395935"/>
    <lineage>
        <taxon>Bacteria</taxon>
        <taxon>Pseudomonadati</taxon>
        <taxon>Bacteroidota</taxon>
        <taxon>Flavobacteriia</taxon>
        <taxon>Flavobacteriales</taxon>
        <taxon>Weeksellaceae</taxon>
        <taxon>Chryseobacterium group</taxon>
        <taxon>Chryseobacterium</taxon>
    </lineage>
</organism>
<dbReference type="InterPro" id="IPR014869">
    <property type="entry name" value="GT-D"/>
</dbReference>
<evidence type="ECO:0000313" key="2">
    <source>
        <dbReference type="EMBL" id="GEN74952.1"/>
    </source>
</evidence>
<gene>
    <name evidence="2" type="ORF">CHA01nite_06920</name>
</gene>
<feature type="domain" description="Glycosyltransferase GT-D fold" evidence="1">
    <location>
        <begin position="50"/>
        <end position="275"/>
    </location>
</feature>
<keyword evidence="3" id="KW-1185">Reference proteome</keyword>
<evidence type="ECO:0000313" key="3">
    <source>
        <dbReference type="Proteomes" id="UP000321863"/>
    </source>
</evidence>
<dbReference type="EMBL" id="BJYJ01000002">
    <property type="protein sequence ID" value="GEN74952.1"/>
    <property type="molecule type" value="Genomic_DNA"/>
</dbReference>
<evidence type="ECO:0000259" key="1">
    <source>
        <dbReference type="Pfam" id="PF08759"/>
    </source>
</evidence>
<comment type="caution">
    <text evidence="2">The sequence shown here is derived from an EMBL/GenBank/DDBJ whole genome shotgun (WGS) entry which is preliminary data.</text>
</comment>
<keyword evidence="2" id="KW-0808">Transferase</keyword>
<accession>A0A511YID7</accession>
<dbReference type="Proteomes" id="UP000321863">
    <property type="component" value="Unassembled WGS sequence"/>
</dbReference>